<name>A0ACC2WPR7_9TREE</name>
<evidence type="ECO:0000313" key="2">
    <source>
        <dbReference type="Proteomes" id="UP001230649"/>
    </source>
</evidence>
<proteinExistence type="predicted"/>
<gene>
    <name evidence="1" type="ORF">QFC20_001973</name>
</gene>
<sequence>MARNQEKAQSMLFRFRQAQAIEMGVEKAPTDRRPRMASSVSSLKDCEKWRGEIMREISRKVSKIQDAGLTDYEIRDLNDEINKLLREKSHFERQIIALGGANYRRARQAMVDEEGREVPGTRGYKYFGRAKDLPGVKELFQRGAVQETEDAARFSSFQKFRNNGDDYYGNLDEVDPELVKEEEEMEVEDWETAFARISEQLSLPEDAMPPLVPAKAPALEQKTGEDVEMGDGSTKQQTSFFGVLDQESMQWPQQPTKAEMEKILLDVRKKALLAEYGV</sequence>
<dbReference type="Proteomes" id="UP001230649">
    <property type="component" value="Unassembled WGS sequence"/>
</dbReference>
<comment type="caution">
    <text evidence="1">The sequence shown here is derived from an EMBL/GenBank/DDBJ whole genome shotgun (WGS) entry which is preliminary data.</text>
</comment>
<dbReference type="EMBL" id="JASBWS010000013">
    <property type="protein sequence ID" value="KAJ9113086.1"/>
    <property type="molecule type" value="Genomic_DNA"/>
</dbReference>
<organism evidence="1 2">
    <name type="scientific">Naganishia adeliensis</name>
    <dbReference type="NCBI Taxonomy" id="92952"/>
    <lineage>
        <taxon>Eukaryota</taxon>
        <taxon>Fungi</taxon>
        <taxon>Dikarya</taxon>
        <taxon>Basidiomycota</taxon>
        <taxon>Agaricomycotina</taxon>
        <taxon>Tremellomycetes</taxon>
        <taxon>Filobasidiales</taxon>
        <taxon>Filobasidiaceae</taxon>
        <taxon>Naganishia</taxon>
    </lineage>
</organism>
<keyword evidence="2" id="KW-1185">Reference proteome</keyword>
<reference evidence="1" key="1">
    <citation type="submission" date="2023-04" db="EMBL/GenBank/DDBJ databases">
        <title>Draft Genome sequencing of Naganishia species isolated from polar environments using Oxford Nanopore Technology.</title>
        <authorList>
            <person name="Leo P."/>
            <person name="Venkateswaran K."/>
        </authorList>
    </citation>
    <scope>NUCLEOTIDE SEQUENCE</scope>
    <source>
        <strain evidence="1">MNA-CCFEE 5262</strain>
    </source>
</reference>
<accession>A0ACC2WPR7</accession>
<protein>
    <submittedName>
        <fullName evidence="1">Uncharacterized protein</fullName>
    </submittedName>
</protein>
<evidence type="ECO:0000313" key="1">
    <source>
        <dbReference type="EMBL" id="KAJ9113086.1"/>
    </source>
</evidence>